<dbReference type="InterPro" id="IPR015421">
    <property type="entry name" value="PyrdxlP-dep_Trfase_major"/>
</dbReference>
<keyword evidence="7" id="KW-1185">Reference proteome</keyword>
<dbReference type="OrthoDB" id="9808002at2"/>
<protein>
    <submittedName>
        <fullName evidence="6">Aminotransferase class V-fold PLP-dependent enzyme</fullName>
    </submittedName>
</protein>
<comment type="cofactor">
    <cofactor evidence="1">
        <name>pyridoxal 5'-phosphate</name>
        <dbReference type="ChEBI" id="CHEBI:597326"/>
    </cofactor>
</comment>
<dbReference type="Gene3D" id="3.40.640.10">
    <property type="entry name" value="Type I PLP-dependent aspartate aminotransferase-like (Major domain)"/>
    <property type="match status" value="1"/>
</dbReference>
<name>A0A3R9Y784_9HYPH</name>
<evidence type="ECO:0000313" key="6">
    <source>
        <dbReference type="EMBL" id="RST84731.1"/>
    </source>
</evidence>
<evidence type="ECO:0000313" key="7">
    <source>
        <dbReference type="Proteomes" id="UP000278398"/>
    </source>
</evidence>
<evidence type="ECO:0000256" key="3">
    <source>
        <dbReference type="ARBA" id="ARBA00022898"/>
    </source>
</evidence>
<evidence type="ECO:0000256" key="1">
    <source>
        <dbReference type="ARBA" id="ARBA00001933"/>
    </source>
</evidence>
<dbReference type="PANTHER" id="PTHR11601">
    <property type="entry name" value="CYSTEINE DESULFURYLASE FAMILY MEMBER"/>
    <property type="match status" value="1"/>
</dbReference>
<keyword evidence="6" id="KW-0032">Aminotransferase</keyword>
<dbReference type="Pfam" id="PF00266">
    <property type="entry name" value="Aminotran_5"/>
    <property type="match status" value="1"/>
</dbReference>
<dbReference type="GO" id="GO:0031071">
    <property type="term" value="F:cysteine desulfurase activity"/>
    <property type="evidence" value="ECO:0007669"/>
    <property type="project" value="UniProtKB-EC"/>
</dbReference>
<accession>A0A3R9Y784</accession>
<proteinExistence type="inferred from homology"/>
<dbReference type="InterPro" id="IPR015424">
    <property type="entry name" value="PyrdxlP-dep_Trfase"/>
</dbReference>
<keyword evidence="6" id="KW-0808">Transferase</keyword>
<gene>
    <name evidence="6" type="ORF">EJC49_19310</name>
</gene>
<dbReference type="InterPro" id="IPR015422">
    <property type="entry name" value="PyrdxlP-dep_Trfase_small"/>
</dbReference>
<comment type="caution">
    <text evidence="6">The sequence shown here is derived from an EMBL/GenBank/DDBJ whole genome shotgun (WGS) entry which is preliminary data.</text>
</comment>
<keyword evidence="3" id="KW-0663">Pyridoxal phosphate</keyword>
<feature type="domain" description="Aminotransferase class V" evidence="5">
    <location>
        <begin position="132"/>
        <end position="344"/>
    </location>
</feature>
<comment type="similarity">
    <text evidence="2">Belongs to the class-V pyridoxal-phosphate-dependent aminotransferase family. NifS/IscS subfamily.</text>
</comment>
<dbReference type="SUPFAM" id="SSF53383">
    <property type="entry name" value="PLP-dependent transferases"/>
    <property type="match status" value="1"/>
</dbReference>
<dbReference type="EMBL" id="RWKW01000079">
    <property type="protein sequence ID" value="RST84731.1"/>
    <property type="molecule type" value="Genomic_DNA"/>
</dbReference>
<evidence type="ECO:0000256" key="2">
    <source>
        <dbReference type="ARBA" id="ARBA00006490"/>
    </source>
</evidence>
<dbReference type="GO" id="GO:0008483">
    <property type="term" value="F:transaminase activity"/>
    <property type="evidence" value="ECO:0007669"/>
    <property type="project" value="UniProtKB-KW"/>
</dbReference>
<dbReference type="InterPro" id="IPR000192">
    <property type="entry name" value="Aminotrans_V_dom"/>
</dbReference>
<sequence length="505" mass="53595">MTPEVAQSHRDSCWISERCEDGASVSAARRSKHRRQRNYFRVGLPCLRRTEVKIHEQYGFVARPVGIAPATRCSTPFHLVPRQKRCSPVACVRSHRCTRWNALDEGDSLMIRCLVSCSVSNIFFKAGDDLTIYLDNMASTPIDPRVAMRHGHAMTEYPGNAHSSEHVFGVEAQEAIDSAAETLLRLLHSDADSVTFTPGASAALWLAVEDAIARTVGRPAHIAATAVEHPALLGALRRAEREGRIHLTIIAVDETAAPRADVLEVALAAGVDLLCTMAANNEVGTITDLAAISTLAARYGIRHLIDASQAAGRIDMLDTASADLVVISGAKAYGPRRAGALVGKLCSHAANLAHEVFGSPDVPAAIALAFAMELRAAERKIDEARLAGLRDALQAHLQAAVPDLRVNGAAGFRLAGSLHVSTPHLSGDAAVARLWGRVAVSTGAACQSGVPGPSHVLSAMAIPEWAKEGAVRIGIGRFNTEDEVAQAGELIAAALKPAAPARRYA</sequence>
<reference evidence="6 7" key="1">
    <citation type="submission" date="2018-12" db="EMBL/GenBank/DDBJ databases">
        <title>Mesorhizobium carbonis sp. nov., isolated from coal mine water.</title>
        <authorList>
            <person name="Xin W."/>
            <person name="Xu Z."/>
            <person name="Xiang F."/>
            <person name="Zhang J."/>
            <person name="Xi L."/>
            <person name="Liu J."/>
        </authorList>
    </citation>
    <scope>NUCLEOTIDE SEQUENCE [LARGE SCALE GENOMIC DNA]</scope>
    <source>
        <strain evidence="6 7">B2.3</strain>
    </source>
</reference>
<dbReference type="Gene3D" id="3.90.1150.10">
    <property type="entry name" value="Aspartate Aminotransferase, domain 1"/>
    <property type="match status" value="1"/>
</dbReference>
<evidence type="ECO:0000259" key="5">
    <source>
        <dbReference type="Pfam" id="PF00266"/>
    </source>
</evidence>
<dbReference type="AlphaFoldDB" id="A0A3R9Y784"/>
<comment type="catalytic activity">
    <reaction evidence="4">
        <text>(sulfur carrier)-H + L-cysteine = (sulfur carrier)-SH + L-alanine</text>
        <dbReference type="Rhea" id="RHEA:43892"/>
        <dbReference type="Rhea" id="RHEA-COMP:14737"/>
        <dbReference type="Rhea" id="RHEA-COMP:14739"/>
        <dbReference type="ChEBI" id="CHEBI:29917"/>
        <dbReference type="ChEBI" id="CHEBI:35235"/>
        <dbReference type="ChEBI" id="CHEBI:57972"/>
        <dbReference type="ChEBI" id="CHEBI:64428"/>
        <dbReference type="EC" id="2.8.1.7"/>
    </reaction>
</comment>
<organism evidence="6 7">
    <name type="scientific">Aquibium carbonis</name>
    <dbReference type="NCBI Taxonomy" id="2495581"/>
    <lineage>
        <taxon>Bacteria</taxon>
        <taxon>Pseudomonadati</taxon>
        <taxon>Pseudomonadota</taxon>
        <taxon>Alphaproteobacteria</taxon>
        <taxon>Hyphomicrobiales</taxon>
        <taxon>Phyllobacteriaceae</taxon>
        <taxon>Aquibium</taxon>
    </lineage>
</organism>
<dbReference type="Proteomes" id="UP000278398">
    <property type="component" value="Unassembled WGS sequence"/>
</dbReference>
<evidence type="ECO:0000256" key="4">
    <source>
        <dbReference type="ARBA" id="ARBA00050776"/>
    </source>
</evidence>
<dbReference type="PANTHER" id="PTHR11601:SF34">
    <property type="entry name" value="CYSTEINE DESULFURASE"/>
    <property type="match status" value="1"/>
</dbReference>